<evidence type="ECO:0000313" key="4">
    <source>
        <dbReference type="Proteomes" id="UP001230188"/>
    </source>
</evidence>
<dbReference type="PANTHER" id="PTHR15243">
    <property type="entry name" value="SERINE/THREONINE-PROTEIN KINASE 19"/>
    <property type="match status" value="1"/>
</dbReference>
<dbReference type="AlphaFoldDB" id="A0AAD7UDZ6"/>
<feature type="region of interest" description="Disordered" evidence="2">
    <location>
        <begin position="263"/>
        <end position="282"/>
    </location>
</feature>
<feature type="region of interest" description="Disordered" evidence="2">
    <location>
        <begin position="581"/>
        <end position="613"/>
    </location>
</feature>
<dbReference type="PANTHER" id="PTHR15243:SF0">
    <property type="entry name" value="SERINE_THREONINE-PROTEIN KINASE 19"/>
    <property type="match status" value="1"/>
</dbReference>
<protein>
    <submittedName>
        <fullName evidence="3">Uncharacterized protein</fullName>
    </submittedName>
</protein>
<proteinExistence type="inferred from homology"/>
<gene>
    <name evidence="3" type="ORF">CTAYLR_002753</name>
</gene>
<dbReference type="Proteomes" id="UP001230188">
    <property type="component" value="Unassembled WGS sequence"/>
</dbReference>
<name>A0AAD7UDZ6_9STRA</name>
<dbReference type="EMBL" id="JAQMWT010000391">
    <property type="protein sequence ID" value="KAJ8602003.1"/>
    <property type="molecule type" value="Genomic_DNA"/>
</dbReference>
<evidence type="ECO:0000256" key="1">
    <source>
        <dbReference type="ARBA" id="ARBA00093458"/>
    </source>
</evidence>
<feature type="compositionally biased region" description="Basic and acidic residues" evidence="2">
    <location>
        <begin position="597"/>
        <end position="613"/>
    </location>
</feature>
<evidence type="ECO:0000256" key="2">
    <source>
        <dbReference type="SAM" id="MobiDB-lite"/>
    </source>
</evidence>
<dbReference type="InterPro" id="IPR018865">
    <property type="entry name" value="STK19-like"/>
</dbReference>
<reference evidence="3" key="1">
    <citation type="submission" date="2023-01" db="EMBL/GenBank/DDBJ databases">
        <title>Metagenome sequencing of chrysophaentin producing Chrysophaeum taylorii.</title>
        <authorList>
            <person name="Davison J."/>
            <person name="Bewley C."/>
        </authorList>
    </citation>
    <scope>NUCLEOTIDE SEQUENCE</scope>
    <source>
        <strain evidence="3">NIES-1699</strain>
    </source>
</reference>
<sequence length="871" mass="95584">MVPFRGHCATASEMGVLVDCVAVMQGVASETFGRRLKVAVEGSSTPEVRWEVSVEARSCRWAHVSTGAMVGALETMARGASDVEELRSVVRRARETCGPDETSALMGAAAGEAAAELVSDVERLAVACGAQSVLGLELELRPALAEARFVSRCLACARTGAEFASRLADGLRAVALEGWPVGRRLLAAMRASTEPYLANVDATLRGEGSLAAEAPSFASQIAIASRAAATDGARDADCFDAVRAWRGLEATKDAFFVARGPEVAVVSPPPTPPPEKENENEKDTEATALLLAIDCEALTRREEELETLTRELEAEPKRAPAVRALPSELWALPRVFDHATRVATRRCESAIEARVLEFRGEFALLRRAHDALFGPREDDPDAIARLDDPALVEAWKGRASRQLAAFFSRADEVAAYERAFELTRAVERAASAGLVRPSGTTRLEVKRAAVAHVVRVVRFYVGTELRRAASELEAGLESATSLTEAVDHHRRYLFDDGLARATFANHAVAYLRDDVLAILDAARRFFADATDDHLFRQFRTTVAHLLHRLLDIRGLPPHLAAFLNLLDWDRAYFVLSSSSSSEECSDDEEKCPKRPRYHQDEGRQCDAKQQQDDGRWVDDEDVLGFLGPTEEDEEVEDAGLLEPDAEMPTDTEAALQRLRPSRRPHVVLWHLLYSVLEDRTAVDREVRELAAAGKVRLVQLPSGGDDVGVLTARDWRSEVEMLLPEDAALSFAAFSLDRGSELYVRDPPVSGDSLCAAGLLRPRRDTRAGHGTSWWFACPGYGALAKRLHHGRDVVLKALRRAKYRELNIDKLRSTSRRGKDKSALAALDDPRSDHYCEGGLDFFAHDLVGRSLAALDSRPAGRFLRLLVPR</sequence>
<accession>A0AAD7UDZ6</accession>
<comment type="similarity">
    <text evidence="1">Belongs to the STK19 family.</text>
</comment>
<comment type="caution">
    <text evidence="3">The sequence shown here is derived from an EMBL/GenBank/DDBJ whole genome shotgun (WGS) entry which is preliminary data.</text>
</comment>
<evidence type="ECO:0000313" key="3">
    <source>
        <dbReference type="EMBL" id="KAJ8602003.1"/>
    </source>
</evidence>
<organism evidence="3 4">
    <name type="scientific">Chrysophaeum taylorii</name>
    <dbReference type="NCBI Taxonomy" id="2483200"/>
    <lineage>
        <taxon>Eukaryota</taxon>
        <taxon>Sar</taxon>
        <taxon>Stramenopiles</taxon>
        <taxon>Ochrophyta</taxon>
        <taxon>Pelagophyceae</taxon>
        <taxon>Pelagomonadales</taxon>
        <taxon>Pelagomonadaceae</taxon>
        <taxon>Chrysophaeum</taxon>
    </lineage>
</organism>
<keyword evidence="4" id="KW-1185">Reference proteome</keyword>
<dbReference type="Pfam" id="PF10494">
    <property type="entry name" value="Stk19"/>
    <property type="match status" value="1"/>
</dbReference>